<reference evidence="1 2" key="1">
    <citation type="journal article" date="2022" name="Hortic Res">
        <title>A haplotype resolved chromosomal level avocado genome allows analysis of novel avocado genes.</title>
        <authorList>
            <person name="Nath O."/>
            <person name="Fletcher S.J."/>
            <person name="Hayward A."/>
            <person name="Shaw L.M."/>
            <person name="Masouleh A.K."/>
            <person name="Furtado A."/>
            <person name="Henry R.J."/>
            <person name="Mitter N."/>
        </authorList>
    </citation>
    <scope>NUCLEOTIDE SEQUENCE [LARGE SCALE GENOMIC DNA]</scope>
    <source>
        <strain evidence="2">cv. Hass</strain>
    </source>
</reference>
<protein>
    <submittedName>
        <fullName evidence="1">Uncharacterized protein</fullName>
    </submittedName>
</protein>
<keyword evidence="2" id="KW-1185">Reference proteome</keyword>
<gene>
    <name evidence="1" type="ORF">MRB53_020671</name>
</gene>
<name>A0ACC2L1P4_PERAE</name>
<evidence type="ECO:0000313" key="1">
    <source>
        <dbReference type="EMBL" id="KAJ8627364.1"/>
    </source>
</evidence>
<evidence type="ECO:0000313" key="2">
    <source>
        <dbReference type="Proteomes" id="UP001234297"/>
    </source>
</evidence>
<comment type="caution">
    <text evidence="1">The sequence shown here is derived from an EMBL/GenBank/DDBJ whole genome shotgun (WGS) entry which is preliminary data.</text>
</comment>
<dbReference type="EMBL" id="CM056814">
    <property type="protein sequence ID" value="KAJ8627364.1"/>
    <property type="molecule type" value="Genomic_DNA"/>
</dbReference>
<accession>A0ACC2L1P4</accession>
<proteinExistence type="predicted"/>
<organism evidence="1 2">
    <name type="scientific">Persea americana</name>
    <name type="common">Avocado</name>
    <dbReference type="NCBI Taxonomy" id="3435"/>
    <lineage>
        <taxon>Eukaryota</taxon>
        <taxon>Viridiplantae</taxon>
        <taxon>Streptophyta</taxon>
        <taxon>Embryophyta</taxon>
        <taxon>Tracheophyta</taxon>
        <taxon>Spermatophyta</taxon>
        <taxon>Magnoliopsida</taxon>
        <taxon>Magnoliidae</taxon>
        <taxon>Laurales</taxon>
        <taxon>Lauraceae</taxon>
        <taxon>Persea</taxon>
    </lineage>
</organism>
<dbReference type="Proteomes" id="UP001234297">
    <property type="component" value="Chromosome 6"/>
</dbReference>
<sequence>MDGAKPYSSLVINGSKLSILDGDPLPDPSEYRNAIGALQYLTWTRPDIAFTTAPTSSLRYCLYILSAADTWLGLSLHPEIVAQLLLLSLVNKCYRFFITLLKLVFSVSYIDAATASKLRYDPSKFNLRWLCRI</sequence>